<evidence type="ECO:0000313" key="3">
    <source>
        <dbReference type="Proteomes" id="UP001596266"/>
    </source>
</evidence>
<dbReference type="Pfam" id="PF03819">
    <property type="entry name" value="MazG"/>
    <property type="match status" value="1"/>
</dbReference>
<protein>
    <submittedName>
        <fullName evidence="2">MazG family protein</fullName>
    </submittedName>
</protein>
<dbReference type="Proteomes" id="UP001596266">
    <property type="component" value="Unassembled WGS sequence"/>
</dbReference>
<dbReference type="InterPro" id="IPR004518">
    <property type="entry name" value="MazG-like_dom"/>
</dbReference>
<dbReference type="PANTHER" id="PTHR30522">
    <property type="entry name" value="NUCLEOSIDE TRIPHOSPHATE PYROPHOSPHOHYDROLASE"/>
    <property type="match status" value="1"/>
</dbReference>
<dbReference type="CDD" id="cd11528">
    <property type="entry name" value="NTP-PPase_MazG_Nterm"/>
    <property type="match status" value="1"/>
</dbReference>
<feature type="domain" description="NTP pyrophosphohydrolase MazG-like" evidence="1">
    <location>
        <begin position="14"/>
        <end position="86"/>
    </location>
</feature>
<evidence type="ECO:0000259" key="1">
    <source>
        <dbReference type="Pfam" id="PF03819"/>
    </source>
</evidence>
<accession>A0ABW1X175</accession>
<evidence type="ECO:0000313" key="2">
    <source>
        <dbReference type="EMBL" id="MFC6396876.1"/>
    </source>
</evidence>
<comment type="caution">
    <text evidence="2">The sequence shown here is derived from an EMBL/GenBank/DDBJ whole genome shotgun (WGS) entry which is preliminary data.</text>
</comment>
<dbReference type="Gene3D" id="1.10.287.1080">
    <property type="entry name" value="MazG-like"/>
    <property type="match status" value="1"/>
</dbReference>
<reference evidence="3" key="1">
    <citation type="journal article" date="2019" name="Int. J. Syst. Evol. Microbiol.">
        <title>The Global Catalogue of Microorganisms (GCM) 10K type strain sequencing project: providing services to taxonomists for standard genome sequencing and annotation.</title>
        <authorList>
            <consortium name="The Broad Institute Genomics Platform"/>
            <consortium name="The Broad Institute Genome Sequencing Center for Infectious Disease"/>
            <person name="Wu L."/>
            <person name="Ma J."/>
        </authorList>
    </citation>
    <scope>NUCLEOTIDE SEQUENCE [LARGE SCALE GENOMIC DNA]</scope>
    <source>
        <strain evidence="3">CGMCC 1.15277</strain>
    </source>
</reference>
<dbReference type="EMBL" id="JBHSUA010000015">
    <property type="protein sequence ID" value="MFC6396876.1"/>
    <property type="molecule type" value="Genomic_DNA"/>
</dbReference>
<dbReference type="PANTHER" id="PTHR30522:SF0">
    <property type="entry name" value="NUCLEOSIDE TRIPHOSPHATE PYROPHOSPHOHYDROLASE"/>
    <property type="match status" value="1"/>
</dbReference>
<dbReference type="RefSeq" id="WP_343884381.1">
    <property type="nucleotide sequence ID" value="NZ_BAAAKI010000001.1"/>
</dbReference>
<organism evidence="2 3">
    <name type="scientific">Luteococcus sanguinis</name>
    <dbReference type="NCBI Taxonomy" id="174038"/>
    <lineage>
        <taxon>Bacteria</taxon>
        <taxon>Bacillati</taxon>
        <taxon>Actinomycetota</taxon>
        <taxon>Actinomycetes</taxon>
        <taxon>Propionibacteriales</taxon>
        <taxon>Propionibacteriaceae</taxon>
        <taxon>Luteococcus</taxon>
    </lineage>
</organism>
<dbReference type="InterPro" id="IPR011551">
    <property type="entry name" value="NTP_PyrPHydrolase_MazG"/>
</dbReference>
<dbReference type="InterPro" id="IPR048015">
    <property type="entry name" value="NTP-PPase_MazG-like_N"/>
</dbReference>
<sequence>MTTLRQACPWDAEQTHRSLSTYLVEETGEVLDAIESGDDADLREELGDLLLQVLFHSEIASRESRFDLDDVARGIADKLVRRHPYVYADSSVPDDLMSSWEARKRAEKGRTSSLQGIADHLSALARATKVTSRVRSHGVDVPLADQPITADEVGRQVLALVQRAHASGVDADQATRDALRHFETLVVSAEQDGC</sequence>
<keyword evidence="3" id="KW-1185">Reference proteome</keyword>
<name>A0ABW1X175_9ACTN</name>
<proteinExistence type="predicted"/>
<gene>
    <name evidence="2" type="ORF">ACFP57_07750</name>
</gene>
<dbReference type="SUPFAM" id="SSF101386">
    <property type="entry name" value="all-alpha NTP pyrophosphatases"/>
    <property type="match status" value="1"/>
</dbReference>